<dbReference type="InterPro" id="IPR001206">
    <property type="entry name" value="Diacylglycerol_kinase_cat_dom"/>
</dbReference>
<sequence length="511" mass="54879">RMRLRSPQRSEPAGVSGLTRGRPASRTPPALQGWASPPRTTCRASRTPASPWPEWPGRCRTSSEPPSRPPARGAWARSRWRASRRSAERSWTGRWPQPRGSADPRPRELTRHVLRAGSAEAAADWARRINDAARTGGRQREASGGRPRRLLCVVNPRAGRGRGVDFRSEAAPVLEAAGVQFTLQETRAAGEATTIAREADLGEVDGIVVCGGDGTFHEVVSGLVARPDAKDVCSRLPLSHVPAGSGNAIAFNVAAACDESACASSAAYIAVKGSPKPMDAGCAWDRRGVPQPLVLMVEWALIADIDFESEWMRGCCGGLRFQLEAVKQIICLRRYGAQLDYLPEDAERDAGFARSAPDEFFGIFAPTSADVAGPPRSSLLPPASAFAEAPPEGWSRLEGNFNLCVGMLATWIDAGSTPMAPDHRMGGGAMTLIHSLELSRWEVMSGFLAIDNARHLEDGRVRASRVRALRLKPDAAAPAAIGVDGEMVTPAGEDRLLEVVVYPAVLRLCLL</sequence>
<dbReference type="PANTHER" id="PTHR12358">
    <property type="entry name" value="SPHINGOSINE KINASE"/>
    <property type="match status" value="1"/>
</dbReference>
<reference evidence="3" key="1">
    <citation type="submission" date="2023-10" db="EMBL/GenBank/DDBJ databases">
        <authorList>
            <person name="Chen Y."/>
            <person name="Shah S."/>
            <person name="Dougan E. K."/>
            <person name="Thang M."/>
            <person name="Chan C."/>
        </authorList>
    </citation>
    <scope>NUCLEOTIDE SEQUENCE [LARGE SCALE GENOMIC DNA]</scope>
</reference>
<evidence type="ECO:0000313" key="4">
    <source>
        <dbReference type="Proteomes" id="UP001189429"/>
    </source>
</evidence>
<dbReference type="Pfam" id="PF00781">
    <property type="entry name" value="DAGK_cat"/>
    <property type="match status" value="1"/>
</dbReference>
<organism evidence="3 4">
    <name type="scientific">Prorocentrum cordatum</name>
    <dbReference type="NCBI Taxonomy" id="2364126"/>
    <lineage>
        <taxon>Eukaryota</taxon>
        <taxon>Sar</taxon>
        <taxon>Alveolata</taxon>
        <taxon>Dinophyceae</taxon>
        <taxon>Prorocentrales</taxon>
        <taxon>Prorocentraceae</taxon>
        <taxon>Prorocentrum</taxon>
    </lineage>
</organism>
<keyword evidence="4" id="KW-1185">Reference proteome</keyword>
<name>A0ABN9SXG4_9DINO</name>
<dbReference type="SUPFAM" id="SSF111331">
    <property type="entry name" value="NAD kinase/diacylglycerol kinase-like"/>
    <property type="match status" value="1"/>
</dbReference>
<comment type="caution">
    <text evidence="3">The sequence shown here is derived from an EMBL/GenBank/DDBJ whole genome shotgun (WGS) entry which is preliminary data.</text>
</comment>
<protein>
    <recommendedName>
        <fullName evidence="2">DAGKc domain-containing protein</fullName>
    </recommendedName>
</protein>
<feature type="non-terminal residue" evidence="3">
    <location>
        <position position="1"/>
    </location>
</feature>
<dbReference type="Gene3D" id="3.40.50.10330">
    <property type="entry name" value="Probable inorganic polyphosphate/atp-NAD kinase, domain 1"/>
    <property type="match status" value="1"/>
</dbReference>
<evidence type="ECO:0000313" key="3">
    <source>
        <dbReference type="EMBL" id="CAK0837274.1"/>
    </source>
</evidence>
<dbReference type="SMART" id="SM00046">
    <property type="entry name" value="DAGKc"/>
    <property type="match status" value="1"/>
</dbReference>
<proteinExistence type="predicted"/>
<dbReference type="InterPro" id="IPR050187">
    <property type="entry name" value="Lipid_Phosphate_FormReg"/>
</dbReference>
<dbReference type="InterPro" id="IPR016064">
    <property type="entry name" value="NAD/diacylglycerol_kinase_sf"/>
</dbReference>
<dbReference type="Proteomes" id="UP001189429">
    <property type="component" value="Unassembled WGS sequence"/>
</dbReference>
<gene>
    <name evidence="3" type="ORF">PCOR1329_LOCUS33517</name>
</gene>
<dbReference type="PROSITE" id="PS50146">
    <property type="entry name" value="DAGK"/>
    <property type="match status" value="1"/>
</dbReference>
<feature type="region of interest" description="Disordered" evidence="1">
    <location>
        <begin position="1"/>
        <end position="107"/>
    </location>
</feature>
<accession>A0ABN9SXG4</accession>
<evidence type="ECO:0000256" key="1">
    <source>
        <dbReference type="SAM" id="MobiDB-lite"/>
    </source>
</evidence>
<feature type="compositionally biased region" description="Polar residues" evidence="1">
    <location>
        <begin position="38"/>
        <end position="48"/>
    </location>
</feature>
<feature type="domain" description="DAGKc" evidence="2">
    <location>
        <begin position="145"/>
        <end position="287"/>
    </location>
</feature>
<dbReference type="EMBL" id="CAUYUJ010014125">
    <property type="protein sequence ID" value="CAK0837274.1"/>
    <property type="molecule type" value="Genomic_DNA"/>
</dbReference>
<dbReference type="PANTHER" id="PTHR12358:SF31">
    <property type="entry name" value="ACYLGLYCEROL KINASE, MITOCHONDRIAL"/>
    <property type="match status" value="1"/>
</dbReference>
<evidence type="ECO:0000259" key="2">
    <source>
        <dbReference type="PROSITE" id="PS50146"/>
    </source>
</evidence>
<dbReference type="Gene3D" id="2.60.200.40">
    <property type="match status" value="1"/>
</dbReference>
<dbReference type="InterPro" id="IPR017438">
    <property type="entry name" value="ATP-NAD_kinase_N"/>
</dbReference>